<feature type="compositionally biased region" description="Low complexity" evidence="1">
    <location>
        <begin position="337"/>
        <end position="347"/>
    </location>
</feature>
<feature type="compositionally biased region" description="Polar residues" evidence="1">
    <location>
        <begin position="41"/>
        <end position="52"/>
    </location>
</feature>
<dbReference type="GeneID" id="72001568"/>
<reference evidence="2 3" key="1">
    <citation type="journal article" date="2021" name="Environ. Microbiol.">
        <title>Gene family expansions and transcriptome signatures uncover fungal adaptations to wood decay.</title>
        <authorList>
            <person name="Hage H."/>
            <person name="Miyauchi S."/>
            <person name="Viragh M."/>
            <person name="Drula E."/>
            <person name="Min B."/>
            <person name="Chaduli D."/>
            <person name="Navarro D."/>
            <person name="Favel A."/>
            <person name="Norest M."/>
            <person name="Lesage-Meessen L."/>
            <person name="Balint B."/>
            <person name="Merenyi Z."/>
            <person name="de Eugenio L."/>
            <person name="Morin E."/>
            <person name="Martinez A.T."/>
            <person name="Baldrian P."/>
            <person name="Stursova M."/>
            <person name="Martinez M.J."/>
            <person name="Novotny C."/>
            <person name="Magnuson J.K."/>
            <person name="Spatafora J.W."/>
            <person name="Maurice S."/>
            <person name="Pangilinan J."/>
            <person name="Andreopoulos W."/>
            <person name="LaButti K."/>
            <person name="Hundley H."/>
            <person name="Na H."/>
            <person name="Kuo A."/>
            <person name="Barry K."/>
            <person name="Lipzen A."/>
            <person name="Henrissat B."/>
            <person name="Riley R."/>
            <person name="Ahrendt S."/>
            <person name="Nagy L.G."/>
            <person name="Grigoriev I.V."/>
            <person name="Martin F."/>
            <person name="Rosso M.N."/>
        </authorList>
    </citation>
    <scope>NUCLEOTIDE SEQUENCE [LARGE SCALE GENOMIC DNA]</scope>
    <source>
        <strain evidence="2 3">CIRM-BRFM 1785</strain>
    </source>
</reference>
<evidence type="ECO:0000256" key="1">
    <source>
        <dbReference type="SAM" id="MobiDB-lite"/>
    </source>
</evidence>
<feature type="compositionally biased region" description="Polar residues" evidence="1">
    <location>
        <begin position="426"/>
        <end position="439"/>
    </location>
</feature>
<feature type="compositionally biased region" description="Polar residues" evidence="1">
    <location>
        <begin position="239"/>
        <end position="260"/>
    </location>
</feature>
<feature type="region of interest" description="Disordered" evidence="1">
    <location>
        <begin position="13"/>
        <end position="54"/>
    </location>
</feature>
<keyword evidence="3" id="KW-1185">Reference proteome</keyword>
<dbReference type="EMBL" id="JADCUA010000017">
    <property type="protein sequence ID" value="KAH9833729.1"/>
    <property type="molecule type" value="Genomic_DNA"/>
</dbReference>
<feature type="compositionally biased region" description="Low complexity" evidence="1">
    <location>
        <begin position="13"/>
        <end position="24"/>
    </location>
</feature>
<accession>A0ABQ8K949</accession>
<evidence type="ECO:0000313" key="2">
    <source>
        <dbReference type="EMBL" id="KAH9833729.1"/>
    </source>
</evidence>
<feature type="compositionally biased region" description="Basic and acidic residues" evidence="1">
    <location>
        <begin position="27"/>
        <end position="40"/>
    </location>
</feature>
<sequence length="462" mass="49555">MQPLQRFTRWLAASLSPSPLPESSEGIEGKLSEDSQRNEETPASTVSGTPHISSEVVCPQGCCKSTSAAERPQNTHTKRAKVWSDEQVQQNAAVLAEMGIKTRDFAYESKLPPIRSVPYVPVQVVRPRASPLKRKREVDEGPWEEYEGKTYYFDTENGGTTVGLRPRKKPKLVERTPTEPADVEEPPLAGPSSRPVRTYGVADLSPFLGRRRPQFPNSAQPSTPPRRLPPPTSAPHAGPSQTAGDASPSQGESQGTSQDTDAWIPTPLVTPQGSLHHGVEVEDSSALPASQLDTPSRLPVPEAMSLSQLGFSPDRSPGSDATYRGSSPSPIRALTYSPTSGTPSGSSQPPPSPSPARRRRAPAAATARGSTRKTRQRDVPEPAPATRSPRYNLRERTAPVRGMANAKARVARAMSSHQEPVGKGASSPTKGKASLSSPSKRAPKVSPPKRTTRKTAKQTVLA</sequence>
<feature type="region of interest" description="Disordered" evidence="1">
    <location>
        <begin position="152"/>
        <end position="462"/>
    </location>
</feature>
<comment type="caution">
    <text evidence="2">The sequence shown here is derived from an EMBL/GenBank/DDBJ whole genome shotgun (WGS) entry which is preliminary data.</text>
</comment>
<proteinExistence type="predicted"/>
<dbReference type="Proteomes" id="UP000814176">
    <property type="component" value="Unassembled WGS sequence"/>
</dbReference>
<evidence type="ECO:0000313" key="3">
    <source>
        <dbReference type="Proteomes" id="UP000814176"/>
    </source>
</evidence>
<dbReference type="RefSeq" id="XP_047776445.1">
    <property type="nucleotide sequence ID" value="XM_047920836.1"/>
</dbReference>
<organism evidence="2 3">
    <name type="scientific">Rhodofomes roseus</name>
    <dbReference type="NCBI Taxonomy" id="34475"/>
    <lineage>
        <taxon>Eukaryota</taxon>
        <taxon>Fungi</taxon>
        <taxon>Dikarya</taxon>
        <taxon>Basidiomycota</taxon>
        <taxon>Agaricomycotina</taxon>
        <taxon>Agaricomycetes</taxon>
        <taxon>Polyporales</taxon>
        <taxon>Rhodofomes</taxon>
    </lineage>
</organism>
<name>A0ABQ8K949_9APHY</name>
<gene>
    <name evidence="2" type="ORF">C8Q71DRAFT_712116</name>
</gene>
<feature type="compositionally biased region" description="Pro residues" evidence="1">
    <location>
        <begin position="222"/>
        <end position="233"/>
    </location>
</feature>
<protein>
    <submittedName>
        <fullName evidence="2">Uncharacterized protein</fullName>
    </submittedName>
</protein>